<dbReference type="RefSeq" id="WP_071390607.1">
    <property type="nucleotide sequence ID" value="NZ_MLQS01000025.1"/>
</dbReference>
<dbReference type="OrthoDB" id="9815791at2"/>
<sequence length="375" mass="40600">MNYVLEVPPRIVTGWGTISTIGSEVSTIGERVMVIHTKRLVNSSLIEEILLDLKNHGVYVICEHVSSGEPTVEQVEMVLKKVEEQNCDFVIGVGGGSVLDLAKAVAGLKFPNRKPVKDYFYGEKIPQKGIPWVAVPTTSGTGSEVTPNSVLSDEKNVKLSIRGDNSWLAKVVILDPQLTVSSPANVTAWSGMDALTQAVEAHTSKGANALTEPYSLKATTLIANSLMVAYKHPEDQKARTDMALGSLLAGVALANARLGIVHGVAHSIGLHFNVPHGLVCGTLLPWAIEYNQDVSRDKYQEIAQANGVGTSASDLENWVRTINMELGIPYSIKEFGVAKKDLDRIVEESMPSGSLKANPRTTSREELYEFLAKQL</sequence>
<dbReference type="SUPFAM" id="SSF56796">
    <property type="entry name" value="Dehydroquinate synthase-like"/>
    <property type="match status" value="1"/>
</dbReference>
<dbReference type="Gene3D" id="1.20.1090.10">
    <property type="entry name" value="Dehydroquinate synthase-like - alpha domain"/>
    <property type="match status" value="1"/>
</dbReference>
<gene>
    <name evidence="6" type="ORF">BKP45_15505</name>
</gene>
<feature type="domain" description="Fe-containing alcohol dehydrogenase-like C-terminal" evidence="5">
    <location>
        <begin position="187"/>
        <end position="373"/>
    </location>
</feature>
<dbReference type="InterPro" id="IPR056798">
    <property type="entry name" value="ADH_Fe_C"/>
</dbReference>
<evidence type="ECO:0000313" key="6">
    <source>
        <dbReference type="EMBL" id="OIJ18822.1"/>
    </source>
</evidence>
<protein>
    <submittedName>
        <fullName evidence="6">Uncharacterized protein</fullName>
    </submittedName>
</protein>
<dbReference type="InterPro" id="IPR001670">
    <property type="entry name" value="ADH_Fe/GldA"/>
</dbReference>
<evidence type="ECO:0000256" key="3">
    <source>
        <dbReference type="ARBA" id="ARBA00023027"/>
    </source>
</evidence>
<dbReference type="FunFam" id="3.40.50.1970:FF:000003">
    <property type="entry name" value="Alcohol dehydrogenase, iron-containing"/>
    <property type="match status" value="1"/>
</dbReference>
<evidence type="ECO:0000259" key="4">
    <source>
        <dbReference type="Pfam" id="PF00465"/>
    </source>
</evidence>
<dbReference type="Pfam" id="PF00465">
    <property type="entry name" value="Fe-ADH"/>
    <property type="match status" value="1"/>
</dbReference>
<dbReference type="EMBL" id="MLQS01000025">
    <property type="protein sequence ID" value="OIJ18822.1"/>
    <property type="molecule type" value="Genomic_DNA"/>
</dbReference>
<dbReference type="Gene3D" id="3.40.50.1970">
    <property type="match status" value="1"/>
</dbReference>
<dbReference type="STRING" id="472963.BKP45_15505"/>
<feature type="domain" description="Alcohol dehydrogenase iron-type/glycerol dehydrogenase GldA" evidence="4">
    <location>
        <begin position="8"/>
        <end position="176"/>
    </location>
</feature>
<evidence type="ECO:0000313" key="7">
    <source>
        <dbReference type="Proteomes" id="UP000180057"/>
    </source>
</evidence>
<dbReference type="CDD" id="cd08183">
    <property type="entry name" value="Fe-ADH-like"/>
    <property type="match status" value="1"/>
</dbReference>
<dbReference type="GO" id="GO:0046872">
    <property type="term" value="F:metal ion binding"/>
    <property type="evidence" value="ECO:0007669"/>
    <property type="project" value="InterPro"/>
</dbReference>
<comment type="similarity">
    <text evidence="1">Belongs to the iron-containing alcohol dehydrogenase family.</text>
</comment>
<dbReference type="PANTHER" id="PTHR11496:SF102">
    <property type="entry name" value="ALCOHOL DEHYDROGENASE 4"/>
    <property type="match status" value="1"/>
</dbReference>
<accession>A0A1S2M247</accession>
<proteinExistence type="inferred from homology"/>
<reference evidence="6 7" key="1">
    <citation type="submission" date="2016-10" db="EMBL/GenBank/DDBJ databases">
        <title>Draft genome sequences of four alkaliphilic bacteria belonging to the Anaerobacillus genus.</title>
        <authorList>
            <person name="Bassil N.M."/>
            <person name="Lloyd J.R."/>
        </authorList>
    </citation>
    <scope>NUCLEOTIDE SEQUENCE [LARGE SCALE GENOMIC DNA]</scope>
    <source>
        <strain evidence="6 7">DSM 22531</strain>
    </source>
</reference>
<comment type="caution">
    <text evidence="6">The sequence shown here is derived from an EMBL/GenBank/DDBJ whole genome shotgun (WGS) entry which is preliminary data.</text>
</comment>
<name>A0A1S2M247_9BACI</name>
<keyword evidence="2" id="KW-0560">Oxidoreductase</keyword>
<dbReference type="Pfam" id="PF25137">
    <property type="entry name" value="ADH_Fe_C"/>
    <property type="match status" value="1"/>
</dbReference>
<organism evidence="6 7">
    <name type="scientific">Anaerobacillus alkalidiazotrophicus</name>
    <dbReference type="NCBI Taxonomy" id="472963"/>
    <lineage>
        <taxon>Bacteria</taxon>
        <taxon>Bacillati</taxon>
        <taxon>Bacillota</taxon>
        <taxon>Bacilli</taxon>
        <taxon>Bacillales</taxon>
        <taxon>Bacillaceae</taxon>
        <taxon>Anaerobacillus</taxon>
    </lineage>
</organism>
<dbReference type="Proteomes" id="UP000180057">
    <property type="component" value="Unassembled WGS sequence"/>
</dbReference>
<dbReference type="PROSITE" id="PS00913">
    <property type="entry name" value="ADH_IRON_1"/>
    <property type="match status" value="1"/>
</dbReference>
<dbReference type="GO" id="GO:0004022">
    <property type="term" value="F:alcohol dehydrogenase (NAD+) activity"/>
    <property type="evidence" value="ECO:0007669"/>
    <property type="project" value="UniProtKB-ARBA"/>
</dbReference>
<evidence type="ECO:0000256" key="1">
    <source>
        <dbReference type="ARBA" id="ARBA00007358"/>
    </source>
</evidence>
<dbReference type="AlphaFoldDB" id="A0A1S2M247"/>
<dbReference type="FunFam" id="1.20.1090.10:FF:000001">
    <property type="entry name" value="Aldehyde-alcohol dehydrogenase"/>
    <property type="match status" value="1"/>
</dbReference>
<evidence type="ECO:0000259" key="5">
    <source>
        <dbReference type="Pfam" id="PF25137"/>
    </source>
</evidence>
<keyword evidence="7" id="KW-1185">Reference proteome</keyword>
<dbReference type="InterPro" id="IPR039697">
    <property type="entry name" value="Alcohol_dehydrogenase_Fe"/>
</dbReference>
<keyword evidence="3" id="KW-0520">NAD</keyword>
<dbReference type="InterPro" id="IPR018211">
    <property type="entry name" value="ADH_Fe_CS"/>
</dbReference>
<dbReference type="PANTHER" id="PTHR11496">
    <property type="entry name" value="ALCOHOL DEHYDROGENASE"/>
    <property type="match status" value="1"/>
</dbReference>
<evidence type="ECO:0000256" key="2">
    <source>
        <dbReference type="ARBA" id="ARBA00023002"/>
    </source>
</evidence>